<organism evidence="2 3">
    <name type="scientific">Lentzea xinjiangensis</name>
    <dbReference type="NCBI Taxonomy" id="402600"/>
    <lineage>
        <taxon>Bacteria</taxon>
        <taxon>Bacillati</taxon>
        <taxon>Actinomycetota</taxon>
        <taxon>Actinomycetes</taxon>
        <taxon>Pseudonocardiales</taxon>
        <taxon>Pseudonocardiaceae</taxon>
        <taxon>Lentzea</taxon>
    </lineage>
</organism>
<dbReference type="RefSeq" id="WP_089953149.1">
    <property type="nucleotide sequence ID" value="NZ_FOFR01000009.1"/>
</dbReference>
<name>A0A1H9MUH5_9PSEU</name>
<evidence type="ECO:0008006" key="4">
    <source>
        <dbReference type="Google" id="ProtNLM"/>
    </source>
</evidence>
<accession>A0A1H9MUH5</accession>
<dbReference type="EMBL" id="FOFR01000009">
    <property type="protein sequence ID" value="SER27356.1"/>
    <property type="molecule type" value="Genomic_DNA"/>
</dbReference>
<evidence type="ECO:0000256" key="1">
    <source>
        <dbReference type="SAM" id="SignalP"/>
    </source>
</evidence>
<keyword evidence="1" id="KW-0732">Signal</keyword>
<keyword evidence="3" id="KW-1185">Reference proteome</keyword>
<reference evidence="3" key="1">
    <citation type="submission" date="2016-10" db="EMBL/GenBank/DDBJ databases">
        <authorList>
            <person name="Varghese N."/>
            <person name="Submissions S."/>
        </authorList>
    </citation>
    <scope>NUCLEOTIDE SEQUENCE [LARGE SCALE GENOMIC DNA]</scope>
    <source>
        <strain evidence="3">CGMCC 4.3525</strain>
    </source>
</reference>
<protein>
    <recommendedName>
        <fullName evidence="4">DUF4232 domain-containing protein</fullName>
    </recommendedName>
</protein>
<evidence type="ECO:0000313" key="2">
    <source>
        <dbReference type="EMBL" id="SER27356.1"/>
    </source>
</evidence>
<evidence type="ECO:0000313" key="3">
    <source>
        <dbReference type="Proteomes" id="UP000199352"/>
    </source>
</evidence>
<proteinExistence type="predicted"/>
<dbReference type="STRING" id="402600.SAMN05216188_109255"/>
<dbReference type="AlphaFoldDB" id="A0A1H9MUH5"/>
<dbReference type="OrthoDB" id="3699688at2"/>
<feature type="signal peptide" evidence="1">
    <location>
        <begin position="1"/>
        <end position="29"/>
    </location>
</feature>
<dbReference type="Proteomes" id="UP000199352">
    <property type="component" value="Unassembled WGS sequence"/>
</dbReference>
<sequence length="168" mass="17405">MKRLRKSTTIGSLVAAAALALAGTSAAQAAGTPSDAPWCTGDDLVISAHDMRPHGTVFKGHEIRFAAAEGVTCTIGGSLSNVRFLDAEGQDMNVSLTGGQGEYREATVHGYYHAVAYAGSRIDGPRATPAFIQFDLPGQGSLGARITTAWPSWIGSPVSFGNIGWPAS</sequence>
<feature type="chain" id="PRO_5011537320" description="DUF4232 domain-containing protein" evidence="1">
    <location>
        <begin position="30"/>
        <end position="168"/>
    </location>
</feature>
<gene>
    <name evidence="2" type="ORF">SAMN05216188_109255</name>
</gene>